<protein>
    <submittedName>
        <fullName evidence="1">Uncharacterized protein</fullName>
    </submittedName>
</protein>
<name>A0ABS8VM77_DATST</name>
<dbReference type="Proteomes" id="UP000823775">
    <property type="component" value="Unassembled WGS sequence"/>
</dbReference>
<gene>
    <name evidence="1" type="ORF">HAX54_038473</name>
</gene>
<organism evidence="1 2">
    <name type="scientific">Datura stramonium</name>
    <name type="common">Jimsonweed</name>
    <name type="synonym">Common thornapple</name>
    <dbReference type="NCBI Taxonomy" id="4076"/>
    <lineage>
        <taxon>Eukaryota</taxon>
        <taxon>Viridiplantae</taxon>
        <taxon>Streptophyta</taxon>
        <taxon>Embryophyta</taxon>
        <taxon>Tracheophyta</taxon>
        <taxon>Spermatophyta</taxon>
        <taxon>Magnoliopsida</taxon>
        <taxon>eudicotyledons</taxon>
        <taxon>Gunneridae</taxon>
        <taxon>Pentapetalae</taxon>
        <taxon>asterids</taxon>
        <taxon>lamiids</taxon>
        <taxon>Solanales</taxon>
        <taxon>Solanaceae</taxon>
        <taxon>Solanoideae</taxon>
        <taxon>Datureae</taxon>
        <taxon>Datura</taxon>
    </lineage>
</organism>
<sequence>MDAYSLVLILYETTSLPSLFQGELPKVPCSSSSRNATLDLQAKQSTECFSSCRMKIERICDHKREKMDKNKKRTINDKEKGKGIEDCFEHSPLKNFKETDSERHEKMIQGINNLKSDWLRRLMSCNQRLV</sequence>
<keyword evidence="2" id="KW-1185">Reference proteome</keyword>
<evidence type="ECO:0000313" key="2">
    <source>
        <dbReference type="Proteomes" id="UP000823775"/>
    </source>
</evidence>
<reference evidence="1 2" key="1">
    <citation type="journal article" date="2021" name="BMC Genomics">
        <title>Datura genome reveals duplications of psychoactive alkaloid biosynthetic genes and high mutation rate following tissue culture.</title>
        <authorList>
            <person name="Rajewski A."/>
            <person name="Carter-House D."/>
            <person name="Stajich J."/>
            <person name="Litt A."/>
        </authorList>
    </citation>
    <scope>NUCLEOTIDE SEQUENCE [LARGE SCALE GENOMIC DNA]</scope>
    <source>
        <strain evidence="1">AR-01</strain>
    </source>
</reference>
<dbReference type="EMBL" id="JACEIK010005256">
    <property type="protein sequence ID" value="MCE0481075.1"/>
    <property type="molecule type" value="Genomic_DNA"/>
</dbReference>
<evidence type="ECO:0000313" key="1">
    <source>
        <dbReference type="EMBL" id="MCE0481075.1"/>
    </source>
</evidence>
<proteinExistence type="predicted"/>
<comment type="caution">
    <text evidence="1">The sequence shown here is derived from an EMBL/GenBank/DDBJ whole genome shotgun (WGS) entry which is preliminary data.</text>
</comment>
<accession>A0ABS8VM77</accession>